<accession>A0A0B0N3H7</accession>
<organism evidence="1 2">
    <name type="scientific">Gossypium arboreum</name>
    <name type="common">Tree cotton</name>
    <name type="synonym">Gossypium nanking</name>
    <dbReference type="NCBI Taxonomy" id="29729"/>
    <lineage>
        <taxon>Eukaryota</taxon>
        <taxon>Viridiplantae</taxon>
        <taxon>Streptophyta</taxon>
        <taxon>Embryophyta</taxon>
        <taxon>Tracheophyta</taxon>
        <taxon>Spermatophyta</taxon>
        <taxon>Magnoliopsida</taxon>
        <taxon>eudicotyledons</taxon>
        <taxon>Gunneridae</taxon>
        <taxon>Pentapetalae</taxon>
        <taxon>rosids</taxon>
        <taxon>malvids</taxon>
        <taxon>Malvales</taxon>
        <taxon>Malvaceae</taxon>
        <taxon>Malvoideae</taxon>
        <taxon>Gossypium</taxon>
    </lineage>
</organism>
<name>A0A0B0N3H7_GOSAR</name>
<comment type="caution">
    <text evidence="1">The sequence shown here is derived from an EMBL/GenBank/DDBJ whole genome shotgun (WGS) entry which is preliminary data.</text>
</comment>
<dbReference type="EMBL" id="JRRC01436375">
    <property type="protein sequence ID" value="KHG05741.1"/>
    <property type="molecule type" value="Genomic_DNA"/>
</dbReference>
<reference evidence="2" key="1">
    <citation type="submission" date="2014-09" db="EMBL/GenBank/DDBJ databases">
        <authorList>
            <person name="Mudge J."/>
            <person name="Ramaraj T."/>
            <person name="Lindquist I.E."/>
            <person name="Bharti A.K."/>
            <person name="Sundararajan A."/>
            <person name="Cameron C.T."/>
            <person name="Woodward J.E."/>
            <person name="May G.D."/>
            <person name="Brubaker C."/>
            <person name="Broadhvest J."/>
            <person name="Wilkins T.A."/>
        </authorList>
    </citation>
    <scope>NUCLEOTIDE SEQUENCE</scope>
    <source>
        <strain evidence="2">cv. AKA8401</strain>
    </source>
</reference>
<keyword evidence="2" id="KW-1185">Reference proteome</keyword>
<gene>
    <name evidence="1" type="ORF">F383_10643</name>
</gene>
<evidence type="ECO:0000313" key="1">
    <source>
        <dbReference type="EMBL" id="KHG05741.1"/>
    </source>
</evidence>
<dbReference type="Proteomes" id="UP000032142">
    <property type="component" value="Unassembled WGS sequence"/>
</dbReference>
<evidence type="ECO:0000313" key="2">
    <source>
        <dbReference type="Proteomes" id="UP000032142"/>
    </source>
</evidence>
<proteinExistence type="predicted"/>
<sequence length="30" mass="3658">MPKTNHLPNLDLINNVLFFQSTKDMFRFIY</sequence>
<dbReference type="AlphaFoldDB" id="A0A0B0N3H7"/>
<protein>
    <submittedName>
        <fullName evidence="1">Uncharacterized protein</fullName>
    </submittedName>
</protein>